<dbReference type="PANTHER" id="PTHR24305">
    <property type="entry name" value="CYTOCHROME P450"/>
    <property type="match status" value="1"/>
</dbReference>
<keyword evidence="6" id="KW-0560">Oxidoreductase</keyword>
<keyword evidence="9" id="KW-0732">Signal</keyword>
<gene>
    <name evidence="10" type="ORF">GFSPODELE1_LOCUS6020</name>
</gene>
<dbReference type="InterPro" id="IPR050121">
    <property type="entry name" value="Cytochrome_P450_monoxygenase"/>
</dbReference>
<keyword evidence="5" id="KW-0479">Metal-binding</keyword>
<dbReference type="InterPro" id="IPR036396">
    <property type="entry name" value="Cyt_P450_sf"/>
</dbReference>
<dbReference type="InterPro" id="IPR001128">
    <property type="entry name" value="Cyt_P450"/>
</dbReference>
<evidence type="ECO:0000256" key="8">
    <source>
        <dbReference type="ARBA" id="ARBA00023033"/>
    </source>
</evidence>
<keyword evidence="11" id="KW-1185">Reference proteome</keyword>
<evidence type="ECO:0000256" key="7">
    <source>
        <dbReference type="ARBA" id="ARBA00023004"/>
    </source>
</evidence>
<evidence type="ECO:0008006" key="12">
    <source>
        <dbReference type="Google" id="ProtNLM"/>
    </source>
</evidence>
<feature type="chain" id="PRO_5045711631" description="Cytochrome P450" evidence="9">
    <location>
        <begin position="24"/>
        <end position="539"/>
    </location>
</feature>
<dbReference type="PANTHER" id="PTHR24305:SF166">
    <property type="entry name" value="CYTOCHROME P450 12A4, MITOCHONDRIAL-RELATED"/>
    <property type="match status" value="1"/>
</dbReference>
<accession>A0ABP1DFY7</accession>
<dbReference type="CDD" id="cd11069">
    <property type="entry name" value="CYP_FUM15-like"/>
    <property type="match status" value="1"/>
</dbReference>
<evidence type="ECO:0000256" key="1">
    <source>
        <dbReference type="ARBA" id="ARBA00001971"/>
    </source>
</evidence>
<keyword evidence="8" id="KW-0503">Monooxygenase</keyword>
<reference evidence="11" key="1">
    <citation type="submission" date="2024-04" db="EMBL/GenBank/DDBJ databases">
        <authorList>
            <person name="Shaw F."/>
            <person name="Minotto A."/>
        </authorList>
    </citation>
    <scope>NUCLEOTIDE SEQUENCE [LARGE SCALE GENOMIC DNA]</scope>
</reference>
<dbReference type="Proteomes" id="UP001497453">
    <property type="component" value="Chromosome 4"/>
</dbReference>
<evidence type="ECO:0000256" key="4">
    <source>
        <dbReference type="ARBA" id="ARBA00022617"/>
    </source>
</evidence>
<comment type="pathway">
    <text evidence="2">Secondary metabolite biosynthesis.</text>
</comment>
<dbReference type="EMBL" id="OZ037947">
    <property type="protein sequence ID" value="CAL1706740.1"/>
    <property type="molecule type" value="Genomic_DNA"/>
</dbReference>
<evidence type="ECO:0000256" key="5">
    <source>
        <dbReference type="ARBA" id="ARBA00022723"/>
    </source>
</evidence>
<evidence type="ECO:0000313" key="10">
    <source>
        <dbReference type="EMBL" id="CAL1706740.1"/>
    </source>
</evidence>
<comment type="similarity">
    <text evidence="3">Belongs to the cytochrome P450 family.</text>
</comment>
<organism evidence="10 11">
    <name type="scientific">Somion occarium</name>
    <dbReference type="NCBI Taxonomy" id="3059160"/>
    <lineage>
        <taxon>Eukaryota</taxon>
        <taxon>Fungi</taxon>
        <taxon>Dikarya</taxon>
        <taxon>Basidiomycota</taxon>
        <taxon>Agaricomycotina</taxon>
        <taxon>Agaricomycetes</taxon>
        <taxon>Polyporales</taxon>
        <taxon>Cerrenaceae</taxon>
        <taxon>Somion</taxon>
    </lineage>
</organism>
<protein>
    <recommendedName>
        <fullName evidence="12">Cytochrome P450</fullName>
    </recommendedName>
</protein>
<keyword evidence="7" id="KW-0408">Iron</keyword>
<dbReference type="Pfam" id="PF00067">
    <property type="entry name" value="p450"/>
    <property type="match status" value="1"/>
</dbReference>
<dbReference type="PRINTS" id="PR00465">
    <property type="entry name" value="EP450IV"/>
</dbReference>
<evidence type="ECO:0000313" key="11">
    <source>
        <dbReference type="Proteomes" id="UP001497453"/>
    </source>
</evidence>
<dbReference type="InterPro" id="IPR002403">
    <property type="entry name" value="Cyt_P450_E_grp-IV"/>
</dbReference>
<comment type="cofactor">
    <cofactor evidence="1">
        <name>heme</name>
        <dbReference type="ChEBI" id="CHEBI:30413"/>
    </cofactor>
</comment>
<evidence type="ECO:0000256" key="6">
    <source>
        <dbReference type="ARBA" id="ARBA00023002"/>
    </source>
</evidence>
<evidence type="ECO:0000256" key="9">
    <source>
        <dbReference type="SAM" id="SignalP"/>
    </source>
</evidence>
<dbReference type="PRINTS" id="PR00385">
    <property type="entry name" value="P450"/>
</dbReference>
<evidence type="ECO:0000256" key="2">
    <source>
        <dbReference type="ARBA" id="ARBA00005179"/>
    </source>
</evidence>
<feature type="signal peptide" evidence="9">
    <location>
        <begin position="1"/>
        <end position="23"/>
    </location>
</feature>
<evidence type="ECO:0000256" key="3">
    <source>
        <dbReference type="ARBA" id="ARBA00010617"/>
    </source>
</evidence>
<sequence>MGPFALSIVLAVVLLSLWKLVELIGRPYRSPLRVLPGPPNPSWLLGFFFAEEESDPRKMQEEWVETYGKNVVTLGLFRKSRLTTVDPRALNHVLLHSADYYKPEMARNALGHLLSNGILITEGDQHKQQRRIMNPAFGPAQIRDLTDIFIEKSLELRDVWTAQISGNGGSKRLNVTEGLSRMTLDVIGLAGFGYYFNALNENGERNELNLAFRTLFSAQPTWFHILQIFFPIFRVIPTSRTRQVNHARSIMHRIGMRLIKEKKDALISANPPDKRGMTTSEMHDRDLLSLLIRANLASDIPESQRLSDEDVLAQVPTFLVAGHETTSSAVTWCLFDLARTPQVQAKLREEALIMPTETPTMDELNSLPYLDFVIKETLRLHGPVIESARTAQKDDVIPLSEPYTDRSGEVKDYIKIAKGEDIMIPIIMINRWKHIWGEDAEEFKPERWVNPPEAIEGSPGIWSHMLTFLDGPRACIGYRFSLVEMKALLFTLLRTLEFSLAVPVEDIAIQQGIIARPMLAGEPEKGVQMPLIIKLYAPE</sequence>
<proteinExistence type="inferred from homology"/>
<name>A0ABP1DFY7_9APHY</name>
<dbReference type="SUPFAM" id="SSF48264">
    <property type="entry name" value="Cytochrome P450"/>
    <property type="match status" value="1"/>
</dbReference>
<keyword evidence="4" id="KW-0349">Heme</keyword>
<dbReference type="Gene3D" id="1.10.630.10">
    <property type="entry name" value="Cytochrome P450"/>
    <property type="match status" value="1"/>
</dbReference>